<gene>
    <name evidence="2" type="ORF">HF690_12795</name>
</gene>
<feature type="chain" id="PRO_5033042750" description="Endonuclease/exonuclease/phosphatase domain-containing protein" evidence="1">
    <location>
        <begin position="28"/>
        <end position="398"/>
    </location>
</feature>
<dbReference type="SUPFAM" id="SSF56219">
    <property type="entry name" value="DNase I-like"/>
    <property type="match status" value="1"/>
</dbReference>
<dbReference type="Gene3D" id="3.60.10.10">
    <property type="entry name" value="Endonuclease/exonuclease/phosphatase"/>
    <property type="match status" value="1"/>
</dbReference>
<dbReference type="EMBL" id="JAAZQD010000005">
    <property type="protein sequence ID" value="NKZ39827.1"/>
    <property type="molecule type" value="Genomic_DNA"/>
</dbReference>
<proteinExistence type="predicted"/>
<sequence length="398" mass="43120">MSKTKTYGWLRACVALLALAVALPAVAGDVGGQVYSNPGTITMCLTWGSNYENSKDVSISGNGAYSFGVNIRNNTKFRVESVSAPSGWACRGKQGNVYLSNASASDTNIYCGTASSVGGVRIGSWNLEWYDSSDPAAKKQAIADVINGYHFDVMEVNEILDAASIQDLIDNYLGNASDWDFRITQAGCSQHDVILWRKSAVSLQSGYDLNAADTNGLIDENGSTWDDCAGRRPYVATFAVNNSALTFTMATIHFKAGSSPSDCQLRKDQVDSFVQWADESGVDQGNFIAAGDFNDELVGDGECKNLDTLTSMESHAGMFFATAQPGYSYAYMMGNGLVTYDTKSYQSTVDQFWMSTNLRSRMQPTDTYGDLANAVEANMYFAPWGEPDHDAPYISLAK</sequence>
<organism evidence="2 3">
    <name type="scientific">Oleiagrimonas citrea</name>
    <dbReference type="NCBI Taxonomy" id="1665687"/>
    <lineage>
        <taxon>Bacteria</taxon>
        <taxon>Pseudomonadati</taxon>
        <taxon>Pseudomonadota</taxon>
        <taxon>Gammaproteobacteria</taxon>
        <taxon>Lysobacterales</taxon>
        <taxon>Rhodanobacteraceae</taxon>
        <taxon>Oleiagrimonas</taxon>
    </lineage>
</organism>
<protein>
    <recommendedName>
        <fullName evidence="4">Endonuclease/exonuclease/phosphatase domain-containing protein</fullName>
    </recommendedName>
</protein>
<evidence type="ECO:0008006" key="4">
    <source>
        <dbReference type="Google" id="ProtNLM"/>
    </source>
</evidence>
<dbReference type="RefSeq" id="WP_168609721.1">
    <property type="nucleotide sequence ID" value="NZ_JAAZQD010000005.1"/>
</dbReference>
<keyword evidence="3" id="KW-1185">Reference proteome</keyword>
<evidence type="ECO:0000313" key="3">
    <source>
        <dbReference type="Proteomes" id="UP000541636"/>
    </source>
</evidence>
<keyword evidence="1" id="KW-0732">Signal</keyword>
<dbReference type="Proteomes" id="UP000541636">
    <property type="component" value="Unassembled WGS sequence"/>
</dbReference>
<reference evidence="2 3" key="1">
    <citation type="journal article" date="2017" name="Int. J. Syst. Evol. Microbiol.">
        <title>Oleiagrimonas citrea sp. nov., a marine bacterium isolated from tidal flat sediment and emended description of the genus Oleiagrimonas Fang et al. 2015 and Oleiagrimonas soli.</title>
        <authorList>
            <person name="Yang S.H."/>
            <person name="Seo H.S."/>
            <person name="Seong C.N."/>
            <person name="Kwon K.K."/>
        </authorList>
    </citation>
    <scope>NUCLEOTIDE SEQUENCE [LARGE SCALE GENOMIC DNA]</scope>
    <source>
        <strain evidence="2 3">MEBiC09124</strain>
    </source>
</reference>
<name>A0A846ZQ98_9GAMM</name>
<feature type="signal peptide" evidence="1">
    <location>
        <begin position="1"/>
        <end position="27"/>
    </location>
</feature>
<dbReference type="AlphaFoldDB" id="A0A846ZQ98"/>
<accession>A0A846ZQ98</accession>
<comment type="caution">
    <text evidence="2">The sequence shown here is derived from an EMBL/GenBank/DDBJ whole genome shotgun (WGS) entry which is preliminary data.</text>
</comment>
<evidence type="ECO:0000256" key="1">
    <source>
        <dbReference type="SAM" id="SignalP"/>
    </source>
</evidence>
<dbReference type="InterPro" id="IPR036691">
    <property type="entry name" value="Endo/exonu/phosph_ase_sf"/>
</dbReference>
<evidence type="ECO:0000313" key="2">
    <source>
        <dbReference type="EMBL" id="NKZ39827.1"/>
    </source>
</evidence>